<dbReference type="InterPro" id="IPR012933">
    <property type="entry name" value="HicA_mRNA_interferase"/>
</dbReference>
<evidence type="ECO:0000256" key="6">
    <source>
        <dbReference type="ARBA" id="ARBA00023016"/>
    </source>
</evidence>
<keyword evidence="5" id="KW-0694">RNA-binding</keyword>
<evidence type="ECO:0000256" key="1">
    <source>
        <dbReference type="ARBA" id="ARBA00022649"/>
    </source>
</evidence>
<dbReference type="SUPFAM" id="SSF54786">
    <property type="entry name" value="YcfA/nrd intein domain"/>
    <property type="match status" value="1"/>
</dbReference>
<keyword evidence="1" id="KW-1277">Toxin-antitoxin system</keyword>
<reference evidence="7" key="1">
    <citation type="journal article" date="2021" name="Proc. Natl. Acad. Sci. U.S.A.">
        <title>A Catalog of Tens of Thousands of Viruses from Human Metagenomes Reveals Hidden Associations with Chronic Diseases.</title>
        <authorList>
            <person name="Tisza M.J."/>
            <person name="Buck C.B."/>
        </authorList>
    </citation>
    <scope>NUCLEOTIDE SEQUENCE</scope>
    <source>
        <strain evidence="7">Ct5jB2</strain>
    </source>
</reference>
<dbReference type="GO" id="GO:0004519">
    <property type="term" value="F:endonuclease activity"/>
    <property type="evidence" value="ECO:0007669"/>
    <property type="project" value="UniProtKB-KW"/>
</dbReference>
<dbReference type="Pfam" id="PF07927">
    <property type="entry name" value="HicA_toxin"/>
    <property type="match status" value="1"/>
</dbReference>
<keyword evidence="3" id="KW-0255">Endonuclease</keyword>
<dbReference type="InterPro" id="IPR038570">
    <property type="entry name" value="HicA_sf"/>
</dbReference>
<dbReference type="EMBL" id="BK015927">
    <property type="protein sequence ID" value="DAF85437.1"/>
    <property type="molecule type" value="Genomic_DNA"/>
</dbReference>
<evidence type="ECO:0000313" key="7">
    <source>
        <dbReference type="EMBL" id="DAF85437.1"/>
    </source>
</evidence>
<dbReference type="GO" id="GO:0016787">
    <property type="term" value="F:hydrolase activity"/>
    <property type="evidence" value="ECO:0007669"/>
    <property type="project" value="UniProtKB-KW"/>
</dbReference>
<sequence>MRTQIDVRKFQRKLQANGYTLHHMRGSHQIYRNENGETLVINNKLNAMIAKRLTKEFGLT</sequence>
<name>A0A8S5TTA6_9CAUD</name>
<proteinExistence type="predicted"/>
<dbReference type="GO" id="GO:0003729">
    <property type="term" value="F:mRNA binding"/>
    <property type="evidence" value="ECO:0007669"/>
    <property type="project" value="InterPro"/>
</dbReference>
<organism evidence="7">
    <name type="scientific">Siphoviridae sp. ct5jB2</name>
    <dbReference type="NCBI Taxonomy" id="2825337"/>
    <lineage>
        <taxon>Viruses</taxon>
        <taxon>Duplodnaviria</taxon>
        <taxon>Heunggongvirae</taxon>
        <taxon>Uroviricota</taxon>
        <taxon>Caudoviricetes</taxon>
    </lineage>
</organism>
<accession>A0A8S5TTA6</accession>
<evidence type="ECO:0000256" key="5">
    <source>
        <dbReference type="ARBA" id="ARBA00022884"/>
    </source>
</evidence>
<dbReference type="Gene3D" id="3.30.920.30">
    <property type="entry name" value="Hypothetical protein"/>
    <property type="match status" value="1"/>
</dbReference>
<evidence type="ECO:0000256" key="4">
    <source>
        <dbReference type="ARBA" id="ARBA00022801"/>
    </source>
</evidence>
<evidence type="ECO:0000256" key="3">
    <source>
        <dbReference type="ARBA" id="ARBA00022759"/>
    </source>
</evidence>
<keyword evidence="2" id="KW-0540">Nuclease</keyword>
<keyword evidence="4" id="KW-0378">Hydrolase</keyword>
<protein>
    <submittedName>
        <fullName evidence="7">Toxin</fullName>
    </submittedName>
</protein>
<keyword evidence="6" id="KW-0346">Stress response</keyword>
<evidence type="ECO:0000256" key="2">
    <source>
        <dbReference type="ARBA" id="ARBA00022722"/>
    </source>
</evidence>